<feature type="region of interest" description="Disordered" evidence="1">
    <location>
        <begin position="29"/>
        <end position="94"/>
    </location>
</feature>
<evidence type="ECO:0000313" key="5">
    <source>
        <dbReference type="WBParaSite" id="Hba_10594"/>
    </source>
</evidence>
<dbReference type="PANTHER" id="PTHR19134">
    <property type="entry name" value="RECEPTOR-TYPE TYROSINE-PROTEIN PHOSPHATASE"/>
    <property type="match status" value="1"/>
</dbReference>
<dbReference type="InterPro" id="IPR029021">
    <property type="entry name" value="Prot-tyrosine_phosphatase-like"/>
</dbReference>
<dbReference type="PROSITE" id="PS50055">
    <property type="entry name" value="TYR_PHOSPHATASE_PTP"/>
    <property type="match status" value="1"/>
</dbReference>
<evidence type="ECO:0000313" key="4">
    <source>
        <dbReference type="Proteomes" id="UP000095283"/>
    </source>
</evidence>
<keyword evidence="2" id="KW-0472">Membrane</keyword>
<reference evidence="5" key="1">
    <citation type="submission" date="2016-11" db="UniProtKB">
        <authorList>
            <consortium name="WormBaseParasite"/>
        </authorList>
    </citation>
    <scope>IDENTIFICATION</scope>
</reference>
<dbReference type="SUPFAM" id="SSF52799">
    <property type="entry name" value="(Phosphotyrosine protein) phosphatases II"/>
    <property type="match status" value="1"/>
</dbReference>
<evidence type="ECO:0000259" key="3">
    <source>
        <dbReference type="PROSITE" id="PS50055"/>
    </source>
</evidence>
<feature type="transmembrane region" description="Helical" evidence="2">
    <location>
        <begin position="223"/>
        <end position="243"/>
    </location>
</feature>
<proteinExistence type="predicted"/>
<protein>
    <submittedName>
        <fullName evidence="5">Tyrosine-protein phosphatase domain-containing protein</fullName>
    </submittedName>
</protein>
<evidence type="ECO:0000256" key="1">
    <source>
        <dbReference type="SAM" id="MobiDB-lite"/>
    </source>
</evidence>
<dbReference type="Gene3D" id="3.90.190.10">
    <property type="entry name" value="Protein tyrosine phosphatase superfamily"/>
    <property type="match status" value="1"/>
</dbReference>
<dbReference type="PANTHER" id="PTHR19134:SF449">
    <property type="entry name" value="TYROSINE-PROTEIN PHOSPHATASE 1"/>
    <property type="match status" value="1"/>
</dbReference>
<dbReference type="GO" id="GO:0004725">
    <property type="term" value="F:protein tyrosine phosphatase activity"/>
    <property type="evidence" value="ECO:0007669"/>
    <property type="project" value="InterPro"/>
</dbReference>
<dbReference type="SMART" id="SM00194">
    <property type="entry name" value="PTPc"/>
    <property type="match status" value="1"/>
</dbReference>
<dbReference type="InterPro" id="IPR050348">
    <property type="entry name" value="Protein-Tyr_Phosphatase"/>
</dbReference>
<dbReference type="AlphaFoldDB" id="A0A1I7WZ81"/>
<organism evidence="4 5">
    <name type="scientific">Heterorhabditis bacteriophora</name>
    <name type="common">Entomopathogenic nematode worm</name>
    <dbReference type="NCBI Taxonomy" id="37862"/>
    <lineage>
        <taxon>Eukaryota</taxon>
        <taxon>Metazoa</taxon>
        <taxon>Ecdysozoa</taxon>
        <taxon>Nematoda</taxon>
        <taxon>Chromadorea</taxon>
        <taxon>Rhabditida</taxon>
        <taxon>Rhabditina</taxon>
        <taxon>Rhabditomorpha</taxon>
        <taxon>Strongyloidea</taxon>
        <taxon>Heterorhabditidae</taxon>
        <taxon>Heterorhabditis</taxon>
    </lineage>
</organism>
<evidence type="ECO:0000256" key="2">
    <source>
        <dbReference type="SAM" id="Phobius"/>
    </source>
</evidence>
<keyword evidence="2" id="KW-1133">Transmembrane helix</keyword>
<dbReference type="Proteomes" id="UP000095283">
    <property type="component" value="Unplaced"/>
</dbReference>
<keyword evidence="4" id="KW-1185">Reference proteome</keyword>
<feature type="transmembrane region" description="Helical" evidence="2">
    <location>
        <begin position="189"/>
        <end position="216"/>
    </location>
</feature>
<name>A0A1I7WZ81_HETBA</name>
<keyword evidence="2" id="KW-0812">Transmembrane</keyword>
<dbReference type="Pfam" id="PF00102">
    <property type="entry name" value="Y_phosphatase"/>
    <property type="match status" value="1"/>
</dbReference>
<feature type="domain" description="Tyrosine-protein phosphatase" evidence="3">
    <location>
        <begin position="294"/>
        <end position="446"/>
    </location>
</feature>
<feature type="compositionally biased region" description="Basic and acidic residues" evidence="1">
    <location>
        <begin position="61"/>
        <end position="73"/>
    </location>
</feature>
<dbReference type="WBParaSite" id="Hba_10594">
    <property type="protein sequence ID" value="Hba_10594"/>
    <property type="gene ID" value="Hba_10594"/>
</dbReference>
<accession>A0A1I7WZ81</accession>
<dbReference type="InterPro" id="IPR000242">
    <property type="entry name" value="PTP_cat"/>
</dbReference>
<sequence>MFSLTAFLYMLIKERSLFKPQLAERKFPKSLPIASKTNPTSVKKTPATERLRRKSSPGSPFRREWGEKRDSDSNTRSSSTSSMGSREITPMKQQIIEKNRLKAKTRQIKSKDTMHSSLIRQLGKDEVLITAEEKEESTRTADGEQIHEQNIISCLKKFAFYCETLSIDILANQFASLPVPQPKEYRYDIFLYFVYYIISLTFILITSSSLFILAFLRKKGFQTFLVLIRLAFILNSFVLKWALDIFTQIESNTQSSVTTLSSLRYDLFITTIYCICSTKPENTKNCVLKGDLIKGPISRTVPDFWRMIWQENVECIVMLCKTQLYFYLKQQMPFQFHVPLIFASGLLRVILIGRRQEEDLTISTIQLIHLEEARIITHYQWADWQDCRVCQSRINLVTNLAPSMHVQSLFTLLRRVRGSRFPVGKSINCVDYRMWREKTCVGVWRTKRLYFEGQFACTYI</sequence>